<dbReference type="WBParaSite" id="HPLM_0001927901-mRNA-1">
    <property type="protein sequence ID" value="HPLM_0001927901-mRNA-1"/>
    <property type="gene ID" value="HPLM_0001927901"/>
</dbReference>
<accession>A0A0N4X4I7</accession>
<feature type="region of interest" description="Disordered" evidence="1">
    <location>
        <begin position="52"/>
        <end position="88"/>
    </location>
</feature>
<evidence type="ECO:0000313" key="2">
    <source>
        <dbReference type="WBParaSite" id="HPLM_0001927901-mRNA-1"/>
    </source>
</evidence>
<dbReference type="AlphaFoldDB" id="A0A0N4X4I7"/>
<protein>
    <submittedName>
        <fullName evidence="2">Uncharacterized protein</fullName>
    </submittedName>
</protein>
<reference evidence="2" key="1">
    <citation type="submission" date="2017-02" db="UniProtKB">
        <authorList>
            <consortium name="WormBaseParasite"/>
        </authorList>
    </citation>
    <scope>IDENTIFICATION</scope>
</reference>
<proteinExistence type="predicted"/>
<evidence type="ECO:0000256" key="1">
    <source>
        <dbReference type="SAM" id="MobiDB-lite"/>
    </source>
</evidence>
<organism evidence="2">
    <name type="scientific">Haemonchus placei</name>
    <name type="common">Barber's pole worm</name>
    <dbReference type="NCBI Taxonomy" id="6290"/>
    <lineage>
        <taxon>Eukaryota</taxon>
        <taxon>Metazoa</taxon>
        <taxon>Ecdysozoa</taxon>
        <taxon>Nematoda</taxon>
        <taxon>Chromadorea</taxon>
        <taxon>Rhabditida</taxon>
        <taxon>Rhabditina</taxon>
        <taxon>Rhabditomorpha</taxon>
        <taxon>Strongyloidea</taxon>
        <taxon>Trichostrongylidae</taxon>
        <taxon>Haemonchus</taxon>
    </lineage>
</organism>
<sequence length="201" mass="22624">MPLSPSGLLLHTSTPWILKTENLTHHHHVFAVERVTRQGFVLFMTRPDAAAEIPDTRPDSARNLRPRGSRNLDGSGKQPTSSSPQRMPATLLYLASTTHFRSMGRQYACGLTPVPMSHYWAMRTGLLWAVRRYDPLESHGLKTTSRPMFEVATNFVIDSHHGRGKCYVADTPSSLGPDCIIQHEPLFCRLSVMCPHRRSTH</sequence>
<name>A0A0N4X4I7_HAEPC</name>